<dbReference type="SMART" id="SM00028">
    <property type="entry name" value="TPR"/>
    <property type="match status" value="4"/>
</dbReference>
<dbReference type="RefSeq" id="WP_126679112.1">
    <property type="nucleotide sequence ID" value="NZ_RYYU01000001.1"/>
</dbReference>
<dbReference type="OrthoDB" id="1522549at2"/>
<comment type="caution">
    <text evidence="4">The sequence shown here is derived from an EMBL/GenBank/DDBJ whole genome shotgun (WGS) entry which is preliminary data.</text>
</comment>
<feature type="chain" id="PRO_5019561754" evidence="3">
    <location>
        <begin position="26"/>
        <end position="1121"/>
    </location>
</feature>
<feature type="compositionally biased region" description="Low complexity" evidence="2">
    <location>
        <begin position="1093"/>
        <end position="1106"/>
    </location>
</feature>
<feature type="region of interest" description="Disordered" evidence="2">
    <location>
        <begin position="968"/>
        <end position="1083"/>
    </location>
</feature>
<sequence>MKFKESYFAVAIVAILLLAACSTQKNTSSSRWWHSFNARYNTYYNGSMAYIDASLEKENGNKDNFTERIPLYTVGNKASRDLGKGNYERAIEKAQKAIKQHSIKRRPEWNKKRKKTERDREWLSRREYNPFLWKAWMLMGRSQFYKGDFDEAASTFSYMSRLYATQPAIAGKARAWLAKCYIEQNFMYDAEDVIAKMRRDSMDWRAVKEWDYTFADYYIHTNRIEEAIPYLRKVIRHEMRRKQKAREWYLMGQLQAELGHNDLAYNAFKHVIKLNPPYELEFNARIAMTEVMAAGKSKQMIGRLKRMAASDNNKEYLDQVYYAMGNIYLHQRDTTKAIEAYEQGNKKTTRAGVEKGVLLLKLGDLYWAREKFSDARRCYGEAIGLLDKDRKDYEALSYRSKVLDELVPFTDAVYLQDSLQALAKMPEADRNAAIDRVIDALKKKEKEERLAQAEQEAQQQQAENQGSMGGNDLRTQTQQQTQKGLWYFYNQMAVNQGKAAFQKIWGRRENVDNWQRVNRTVVAQQDYSQLSAEQRDSIMAAEALQDSIDNRLDSAQNDPHKREYYLAQIPFTDEQIQASNLIIEDGLYHAGVIFKDKLDFLKQSEKHLVRLENHYPEYEHMDDALYHLYLLYRRMGMDGVAESYLDKLKSNHPKSQWTAILSDPHFIENARFGTMIEDSLYAATYEAFKANRIREVKNNAETSKSRFPMGANRDKFVFISGLSKLNDGDADGCLADMNDVVKNYPSSRISEIAGMIINGVNAGKKLRGGKFDIGDVWERRNIVLNDSDSIQARKFVADRLSPHIFMFVYHPDSVQENKLIFEMARYNFTNFLVRNFDINIDDFDGLHRMQISGFRNYDEVLQYARILYKQEHIMRLTKKARGIIISEANLPLLGTHFSHKDYDNFYDKHFAPLKPSTLQLLTEPAEIEYEQPEKQSTQPENDDNVYGNTEDNGVVIDAAPENTVVVPEEKTTIPEEQETLPETIVPAEPEKNVEEPEKNVEEPATPTVTETETVKEEPSEPTVTETEVLDEEPATPTVTESEVIVEEPKKPTPTTVTKPNEPQKPEPTEPEQPETEDPDDEGIYFYDEEVIENNNPKNNNNNNNNKKVIDIEDEYYDLDGF</sequence>
<dbReference type="SUPFAM" id="SSF48452">
    <property type="entry name" value="TPR-like"/>
    <property type="match status" value="2"/>
</dbReference>
<keyword evidence="3" id="KW-0732">Signal</keyword>
<gene>
    <name evidence="4" type="ORF">EHV08_09835</name>
</gene>
<accession>A0A432LMC9</accession>
<dbReference type="AlphaFoldDB" id="A0A432LMC9"/>
<evidence type="ECO:0000256" key="2">
    <source>
        <dbReference type="SAM" id="MobiDB-lite"/>
    </source>
</evidence>
<evidence type="ECO:0000256" key="3">
    <source>
        <dbReference type="SAM" id="SignalP"/>
    </source>
</evidence>
<feature type="region of interest" description="Disordered" evidence="2">
    <location>
        <begin position="448"/>
        <end position="476"/>
    </location>
</feature>
<feature type="compositionally biased region" description="Low complexity" evidence="2">
    <location>
        <begin position="452"/>
        <end position="463"/>
    </location>
</feature>
<keyword evidence="5" id="KW-1185">Reference proteome</keyword>
<feature type="compositionally biased region" description="Low complexity" evidence="2">
    <location>
        <begin position="1002"/>
        <end position="1011"/>
    </location>
</feature>
<name>A0A432LMC9_9BACT</name>
<feature type="repeat" description="TPR" evidence="1">
    <location>
        <begin position="245"/>
        <end position="278"/>
    </location>
</feature>
<dbReference type="PROSITE" id="PS51257">
    <property type="entry name" value="PROKAR_LIPOPROTEIN"/>
    <property type="match status" value="1"/>
</dbReference>
<protein>
    <submittedName>
        <fullName evidence="4">Tetratricopeptide repeat protein</fullName>
    </submittedName>
</protein>
<organism evidence="4 5">
    <name type="scientific">Prevotella koreensis</name>
    <dbReference type="NCBI Taxonomy" id="2490854"/>
    <lineage>
        <taxon>Bacteria</taxon>
        <taxon>Pseudomonadati</taxon>
        <taxon>Bacteroidota</taxon>
        <taxon>Bacteroidia</taxon>
        <taxon>Bacteroidales</taxon>
        <taxon>Prevotellaceae</taxon>
        <taxon>Prevotella</taxon>
    </lineage>
</organism>
<dbReference type="InterPro" id="IPR019734">
    <property type="entry name" value="TPR_rpt"/>
</dbReference>
<feature type="signal peptide" evidence="3">
    <location>
        <begin position="1"/>
        <end position="25"/>
    </location>
</feature>
<dbReference type="InterPro" id="IPR011990">
    <property type="entry name" value="TPR-like_helical_dom_sf"/>
</dbReference>
<dbReference type="Pfam" id="PF13181">
    <property type="entry name" value="TPR_8"/>
    <property type="match status" value="3"/>
</dbReference>
<evidence type="ECO:0000313" key="4">
    <source>
        <dbReference type="EMBL" id="RUL60017.1"/>
    </source>
</evidence>
<feature type="compositionally biased region" description="Acidic residues" evidence="2">
    <location>
        <begin position="1068"/>
        <end position="1083"/>
    </location>
</feature>
<dbReference type="PROSITE" id="PS50005">
    <property type="entry name" value="TPR"/>
    <property type="match status" value="1"/>
</dbReference>
<reference evidence="4 5" key="1">
    <citation type="submission" date="2018-12" db="EMBL/GenBank/DDBJ databases">
        <title>Genome sequencing of Prevotella sp. KCOM 3155 (= JS262).</title>
        <authorList>
            <person name="Kook J.-K."/>
            <person name="Park S.-N."/>
            <person name="Lim Y.K."/>
        </authorList>
    </citation>
    <scope>NUCLEOTIDE SEQUENCE [LARGE SCALE GENOMIC DNA]</scope>
    <source>
        <strain evidence="4 5">KCOM 3155</strain>
    </source>
</reference>
<proteinExistence type="predicted"/>
<dbReference type="Proteomes" id="UP000278983">
    <property type="component" value="Unassembled WGS sequence"/>
</dbReference>
<dbReference type="Gene3D" id="1.25.40.10">
    <property type="entry name" value="Tetratricopeptide repeat domain"/>
    <property type="match status" value="4"/>
</dbReference>
<keyword evidence="1" id="KW-0802">TPR repeat</keyword>
<dbReference type="EMBL" id="RYYU01000001">
    <property type="protein sequence ID" value="RUL60017.1"/>
    <property type="molecule type" value="Genomic_DNA"/>
</dbReference>
<feature type="compositionally biased region" description="Basic and acidic residues" evidence="2">
    <location>
        <begin position="988"/>
        <end position="1001"/>
    </location>
</feature>
<feature type="region of interest" description="Disordered" evidence="2">
    <location>
        <begin position="1089"/>
        <end position="1108"/>
    </location>
</feature>
<evidence type="ECO:0000256" key="1">
    <source>
        <dbReference type="PROSITE-ProRule" id="PRU00339"/>
    </source>
</evidence>
<evidence type="ECO:0000313" key="5">
    <source>
        <dbReference type="Proteomes" id="UP000278983"/>
    </source>
</evidence>